<feature type="chain" id="PRO_5037968919" evidence="7">
    <location>
        <begin position="20"/>
        <end position="636"/>
    </location>
</feature>
<dbReference type="InterPro" id="IPR007280">
    <property type="entry name" value="Peptidase_C_arc/bac"/>
</dbReference>
<evidence type="ECO:0000256" key="3">
    <source>
        <dbReference type="ARBA" id="ARBA00022723"/>
    </source>
</evidence>
<evidence type="ECO:0000256" key="5">
    <source>
        <dbReference type="ARBA" id="ARBA00022801"/>
    </source>
</evidence>
<evidence type="ECO:0000259" key="9">
    <source>
        <dbReference type="Pfam" id="PF04389"/>
    </source>
</evidence>
<organism evidence="10 11">
    <name type="scientific">Undibacterium baiyunense</name>
    <dbReference type="NCBI Taxonomy" id="2828731"/>
    <lineage>
        <taxon>Bacteria</taxon>
        <taxon>Pseudomonadati</taxon>
        <taxon>Pseudomonadota</taxon>
        <taxon>Betaproteobacteria</taxon>
        <taxon>Burkholderiales</taxon>
        <taxon>Oxalobacteraceae</taxon>
        <taxon>Undibacterium</taxon>
    </lineage>
</organism>
<dbReference type="GO" id="GO:0008235">
    <property type="term" value="F:metalloexopeptidase activity"/>
    <property type="evidence" value="ECO:0007669"/>
    <property type="project" value="InterPro"/>
</dbReference>
<dbReference type="RefSeq" id="WP_212684569.1">
    <property type="nucleotide sequence ID" value="NZ_JAGSPM010000006.1"/>
</dbReference>
<evidence type="ECO:0000313" key="10">
    <source>
        <dbReference type="EMBL" id="MBR7747220.1"/>
    </source>
</evidence>
<evidence type="ECO:0000259" key="8">
    <source>
        <dbReference type="Pfam" id="PF04151"/>
    </source>
</evidence>
<dbReference type="GO" id="GO:0006508">
    <property type="term" value="P:proteolysis"/>
    <property type="evidence" value="ECO:0007669"/>
    <property type="project" value="UniProtKB-KW"/>
</dbReference>
<reference evidence="10 11" key="1">
    <citation type="submission" date="2021-04" db="EMBL/GenBank/DDBJ databases">
        <title>novel species isolated from subtropical streams in China.</title>
        <authorList>
            <person name="Lu H."/>
        </authorList>
    </citation>
    <scope>NUCLEOTIDE SEQUENCE [LARGE SCALE GENOMIC DNA]</scope>
    <source>
        <strain evidence="10 11">BYS107W</strain>
    </source>
</reference>
<keyword evidence="4 7" id="KW-0732">Signal</keyword>
<dbReference type="GO" id="GO:0004177">
    <property type="term" value="F:aminopeptidase activity"/>
    <property type="evidence" value="ECO:0007669"/>
    <property type="project" value="UniProtKB-KW"/>
</dbReference>
<dbReference type="InterPro" id="IPR045175">
    <property type="entry name" value="M28_fam"/>
</dbReference>
<proteinExistence type="predicted"/>
<dbReference type="InterPro" id="IPR007484">
    <property type="entry name" value="Peptidase_M28"/>
</dbReference>
<name>A0A941DFJ8_9BURK</name>
<dbReference type="PANTHER" id="PTHR12147:SF56">
    <property type="entry name" value="AMINOPEPTIDASE YDR415C-RELATED"/>
    <property type="match status" value="1"/>
</dbReference>
<feature type="domain" description="Peptidase C-terminal archaeal/bacterial" evidence="8">
    <location>
        <begin position="553"/>
        <end position="620"/>
    </location>
</feature>
<evidence type="ECO:0000256" key="6">
    <source>
        <dbReference type="ARBA" id="ARBA00022833"/>
    </source>
</evidence>
<evidence type="ECO:0000256" key="2">
    <source>
        <dbReference type="ARBA" id="ARBA00022670"/>
    </source>
</evidence>
<keyword evidence="1" id="KW-0031">Aminopeptidase</keyword>
<protein>
    <submittedName>
        <fullName evidence="10">M20/M25/M40 family metallo-hydrolase</fullName>
    </submittedName>
</protein>
<dbReference type="Proteomes" id="UP000680158">
    <property type="component" value="Unassembled WGS sequence"/>
</dbReference>
<dbReference type="Pfam" id="PF04389">
    <property type="entry name" value="Peptidase_M28"/>
    <property type="match status" value="1"/>
</dbReference>
<keyword evidence="3" id="KW-0479">Metal-binding</keyword>
<dbReference type="PANTHER" id="PTHR12147">
    <property type="entry name" value="METALLOPEPTIDASE M28 FAMILY MEMBER"/>
    <property type="match status" value="1"/>
</dbReference>
<comment type="caution">
    <text evidence="10">The sequence shown here is derived from an EMBL/GenBank/DDBJ whole genome shotgun (WGS) entry which is preliminary data.</text>
</comment>
<evidence type="ECO:0000256" key="1">
    <source>
        <dbReference type="ARBA" id="ARBA00022438"/>
    </source>
</evidence>
<dbReference type="Gene3D" id="2.60.120.380">
    <property type="match status" value="2"/>
</dbReference>
<dbReference type="EMBL" id="JAGSPM010000006">
    <property type="protein sequence ID" value="MBR7747220.1"/>
    <property type="molecule type" value="Genomic_DNA"/>
</dbReference>
<dbReference type="Pfam" id="PF04151">
    <property type="entry name" value="PPC"/>
    <property type="match status" value="2"/>
</dbReference>
<keyword evidence="2" id="KW-0645">Protease</keyword>
<accession>A0A941DFJ8</accession>
<feature type="signal peptide" evidence="7">
    <location>
        <begin position="1"/>
        <end position="19"/>
    </location>
</feature>
<sequence length="636" mass="66123">MQKKILSGVMLSLILSASASVTGSTTEISAEKKVWITIGDAAFNELKQISPKLVIKESRMVNAGSAGFAKSEGVHLVQINESMMQALSGAIHNKLKRCGGFIAHDSETTGLNSLSSTANGFAPAIAAIAPSYSIDNQTIVNPLLTQMQASNIGQTIVDLSAFVNRYYTTTGGVNGSNWIKDKWTQLASGRSNVTVEQFTHTGFPQKSVILTIQGSDNASEVVVLGGHQDSINTAGTTETTRAPGADDDASGIASLTEAIRVMLASNYQPRRTIKFMAYAAEEVGLKGSGEIARKFKADGINVVGVMQLDMTNYKGSAKDIYLYTDYTNAGQNTFVANLISTYQPSLTIGYDSCGYGCSDHASWHAQGYATSMPFETTMSESNPRIHGTGDTYANMGSQANHALKFGRLATSFAVELGSDGPGLPPATTVLTKDVAVAVNGATNAQATYTFAVPTGASNLTFKTTGGSGDLDIYTKLGSAPTTTSYLQKSDGATNTETITIAAPSAGTYYLLTNAASTVSGASLVASYQTGITPGNVLTSGVAVSVGSLAKNATKTYTISVPAGKTSLTFKLSGGTGDGDIYAKFGAAPSTTVYDKKSDGSTNAETITISTPQAGTYYLLIKAYAAMSGASVLATIQ</sequence>
<keyword evidence="6" id="KW-0862">Zinc</keyword>
<evidence type="ECO:0000256" key="4">
    <source>
        <dbReference type="ARBA" id="ARBA00022729"/>
    </source>
</evidence>
<dbReference type="SUPFAM" id="SSF53187">
    <property type="entry name" value="Zn-dependent exopeptidases"/>
    <property type="match status" value="1"/>
</dbReference>
<dbReference type="GO" id="GO:0046872">
    <property type="term" value="F:metal ion binding"/>
    <property type="evidence" value="ECO:0007669"/>
    <property type="project" value="UniProtKB-KW"/>
</dbReference>
<dbReference type="Gene3D" id="3.40.630.10">
    <property type="entry name" value="Zn peptidases"/>
    <property type="match status" value="1"/>
</dbReference>
<keyword evidence="11" id="KW-1185">Reference proteome</keyword>
<dbReference type="AlphaFoldDB" id="A0A941DFJ8"/>
<evidence type="ECO:0000256" key="7">
    <source>
        <dbReference type="SAM" id="SignalP"/>
    </source>
</evidence>
<evidence type="ECO:0000313" key="11">
    <source>
        <dbReference type="Proteomes" id="UP000680158"/>
    </source>
</evidence>
<gene>
    <name evidence="10" type="ORF">KDM92_11550</name>
</gene>
<keyword evidence="5" id="KW-0378">Hydrolase</keyword>
<feature type="domain" description="Peptidase M28" evidence="9">
    <location>
        <begin position="208"/>
        <end position="402"/>
    </location>
</feature>
<feature type="domain" description="Peptidase C-terminal archaeal/bacterial" evidence="8">
    <location>
        <begin position="447"/>
        <end position="510"/>
    </location>
</feature>